<dbReference type="Gene3D" id="3.30.420.10">
    <property type="entry name" value="Ribonuclease H-like superfamily/Ribonuclease H"/>
    <property type="match status" value="1"/>
</dbReference>
<keyword evidence="3" id="KW-1185">Reference proteome</keyword>
<reference evidence="2" key="2">
    <citation type="submission" date="2022-03" db="EMBL/GenBank/DDBJ databases">
        <title>Draft title - Genomic analysis of global carrot germplasm unveils the trajectory of domestication and the origin of high carotenoid orange carrot.</title>
        <authorList>
            <person name="Iorizzo M."/>
            <person name="Ellison S."/>
            <person name="Senalik D."/>
            <person name="Macko-Podgorni A."/>
            <person name="Grzebelus D."/>
            <person name="Bostan H."/>
            <person name="Rolling W."/>
            <person name="Curaba J."/>
            <person name="Simon P."/>
        </authorList>
    </citation>
    <scope>NUCLEOTIDE SEQUENCE</scope>
    <source>
        <tissue evidence="2">Leaf</tissue>
    </source>
</reference>
<dbReference type="PANTHER" id="PTHR45835:SF99">
    <property type="entry name" value="CHROMO DOMAIN-CONTAINING PROTEIN-RELATED"/>
    <property type="match status" value="1"/>
</dbReference>
<dbReference type="GO" id="GO:0003676">
    <property type="term" value="F:nucleic acid binding"/>
    <property type="evidence" value="ECO:0007669"/>
    <property type="project" value="InterPro"/>
</dbReference>
<dbReference type="AlphaFoldDB" id="A0AAF0X4A2"/>
<evidence type="ECO:0000313" key="2">
    <source>
        <dbReference type="EMBL" id="WOH00850.1"/>
    </source>
</evidence>
<organism evidence="2 3">
    <name type="scientific">Daucus carota subsp. sativus</name>
    <name type="common">Carrot</name>
    <dbReference type="NCBI Taxonomy" id="79200"/>
    <lineage>
        <taxon>Eukaryota</taxon>
        <taxon>Viridiplantae</taxon>
        <taxon>Streptophyta</taxon>
        <taxon>Embryophyta</taxon>
        <taxon>Tracheophyta</taxon>
        <taxon>Spermatophyta</taxon>
        <taxon>Magnoliopsida</taxon>
        <taxon>eudicotyledons</taxon>
        <taxon>Gunneridae</taxon>
        <taxon>Pentapetalae</taxon>
        <taxon>asterids</taxon>
        <taxon>campanulids</taxon>
        <taxon>Apiales</taxon>
        <taxon>Apiaceae</taxon>
        <taxon>Apioideae</taxon>
        <taxon>Scandiceae</taxon>
        <taxon>Daucinae</taxon>
        <taxon>Daucus</taxon>
        <taxon>Daucus sect. Daucus</taxon>
    </lineage>
</organism>
<evidence type="ECO:0000259" key="1">
    <source>
        <dbReference type="PROSITE" id="PS50994"/>
    </source>
</evidence>
<dbReference type="EMBL" id="CP093347">
    <property type="protein sequence ID" value="WOH00850.1"/>
    <property type="molecule type" value="Genomic_DNA"/>
</dbReference>
<dbReference type="Pfam" id="PF24626">
    <property type="entry name" value="SH3_Tf2-1"/>
    <property type="match status" value="1"/>
</dbReference>
<reference evidence="2" key="1">
    <citation type="journal article" date="2016" name="Nat. Genet.">
        <title>A high-quality carrot genome assembly provides new insights into carotenoid accumulation and asterid genome evolution.</title>
        <authorList>
            <person name="Iorizzo M."/>
            <person name="Ellison S."/>
            <person name="Senalik D."/>
            <person name="Zeng P."/>
            <person name="Satapoomin P."/>
            <person name="Huang J."/>
            <person name="Bowman M."/>
            <person name="Iovene M."/>
            <person name="Sanseverino W."/>
            <person name="Cavagnaro P."/>
            <person name="Yildiz M."/>
            <person name="Macko-Podgorni A."/>
            <person name="Moranska E."/>
            <person name="Grzebelus E."/>
            <person name="Grzebelus D."/>
            <person name="Ashrafi H."/>
            <person name="Zheng Z."/>
            <person name="Cheng S."/>
            <person name="Spooner D."/>
            <person name="Van Deynze A."/>
            <person name="Simon P."/>
        </authorList>
    </citation>
    <scope>NUCLEOTIDE SEQUENCE</scope>
    <source>
        <tissue evidence="2">Leaf</tissue>
    </source>
</reference>
<dbReference type="InterPro" id="IPR001584">
    <property type="entry name" value="Integrase_cat-core"/>
</dbReference>
<dbReference type="Proteomes" id="UP000077755">
    <property type="component" value="Chromosome 5"/>
</dbReference>
<feature type="domain" description="Integrase catalytic" evidence="1">
    <location>
        <begin position="6"/>
        <end position="170"/>
    </location>
</feature>
<dbReference type="InterPro" id="IPR012337">
    <property type="entry name" value="RNaseH-like_sf"/>
</dbReference>
<dbReference type="GO" id="GO:0015074">
    <property type="term" value="P:DNA integration"/>
    <property type="evidence" value="ECO:0007669"/>
    <property type="project" value="InterPro"/>
</dbReference>
<accession>A0AAF0X4A2</accession>
<dbReference type="FunFam" id="3.30.420.10:FF:000219">
    <property type="entry name" value="Putative retroelement"/>
    <property type="match status" value="1"/>
</dbReference>
<name>A0AAF0X4A2_DAUCS</name>
<evidence type="ECO:0000313" key="3">
    <source>
        <dbReference type="Proteomes" id="UP000077755"/>
    </source>
</evidence>
<dbReference type="SUPFAM" id="SSF53098">
    <property type="entry name" value="Ribonuclease H-like"/>
    <property type="match status" value="1"/>
</dbReference>
<sequence length="272" mass="31350">MPAGFLQPLPVPSRIWEDISLDFVEGLPRSQGVDTVLVVVDRLSKYAHFIGLTHPFTAPSVATAFINQIVRLHGFPSTIVSDRDRIFLSLFWKELFRAQGTALLRSTAYHPQTDGQTEVVNKTLEGYLRCFIQGKPRTWARWLPWAEFWYNTSFHSSTKFTPFEIVYGRPPPILVRFSEPGTTVATLEEQLVERDAVLDDLKAHLVQSQQRMRSYEDSHRRMLEFQWGDKVFVKLQPYRQTSLATRTNAKLAPRFYGPFTVLDKVGKVAYRL</sequence>
<dbReference type="PROSITE" id="PS50994">
    <property type="entry name" value="INTEGRASE"/>
    <property type="match status" value="1"/>
</dbReference>
<proteinExistence type="predicted"/>
<gene>
    <name evidence="2" type="ORF">DCAR_0520226</name>
</gene>
<protein>
    <recommendedName>
        <fullName evidence="1">Integrase catalytic domain-containing protein</fullName>
    </recommendedName>
</protein>
<dbReference type="InterPro" id="IPR056924">
    <property type="entry name" value="SH3_Tf2-1"/>
</dbReference>
<dbReference type="InterPro" id="IPR036397">
    <property type="entry name" value="RNaseH_sf"/>
</dbReference>
<dbReference type="PANTHER" id="PTHR45835">
    <property type="entry name" value="YALI0A06105P"/>
    <property type="match status" value="1"/>
</dbReference>